<dbReference type="Gene3D" id="3.40.50.620">
    <property type="entry name" value="HUPs"/>
    <property type="match status" value="1"/>
</dbReference>
<feature type="binding site" evidence="7">
    <location>
        <begin position="519"/>
        <end position="522"/>
    </location>
    <ligand>
        <name>deamido-NAD(+)</name>
        <dbReference type="ChEBI" id="CHEBI:58437"/>
        <note>ligand shared between two neighboring subunits</note>
    </ligand>
</feature>
<dbReference type="PANTHER" id="PTHR23090">
    <property type="entry name" value="NH 3 /GLUTAMINE-DEPENDENT NAD + SYNTHETASE"/>
    <property type="match status" value="1"/>
</dbReference>
<dbReference type="PROSITE" id="PS50263">
    <property type="entry name" value="CN_HYDROLASE"/>
    <property type="match status" value="1"/>
</dbReference>
<evidence type="ECO:0000256" key="1">
    <source>
        <dbReference type="ARBA" id="ARBA00005188"/>
    </source>
</evidence>
<dbReference type="Gene3D" id="1.10.10.1140">
    <property type="entry name" value="Glutamine-dependent NAD+ synthetase, C-terminal domain"/>
    <property type="match status" value="1"/>
</dbReference>
<protein>
    <recommendedName>
        <fullName evidence="7 8">Glutamine-dependent NAD(+) synthetase</fullName>
        <ecNumber evidence="7 8">6.3.5.1</ecNumber>
    </recommendedName>
    <alternativeName>
        <fullName evidence="7 8">NAD(+) synthase [glutamine-hydrolyzing]</fullName>
    </alternativeName>
</protein>
<dbReference type="CDD" id="cd07570">
    <property type="entry name" value="GAT_Gln-NAD-synth"/>
    <property type="match status" value="1"/>
</dbReference>
<dbReference type="NCBIfam" id="NF002730">
    <property type="entry name" value="PRK02628.1"/>
    <property type="match status" value="1"/>
</dbReference>
<evidence type="ECO:0000256" key="4">
    <source>
        <dbReference type="ARBA" id="ARBA00022741"/>
    </source>
</evidence>
<comment type="similarity">
    <text evidence="2 7 8">In the C-terminal section; belongs to the NAD synthetase family.</text>
</comment>
<comment type="caution">
    <text evidence="11">The sequence shown here is derived from an EMBL/GenBank/DDBJ whole genome shotgun (WGS) entry which is preliminary data.</text>
</comment>
<evidence type="ECO:0000313" key="12">
    <source>
        <dbReference type="Proteomes" id="UP000823616"/>
    </source>
</evidence>
<dbReference type="InterPro" id="IPR014729">
    <property type="entry name" value="Rossmann-like_a/b/a_fold"/>
</dbReference>
<keyword evidence="5 7" id="KW-0067">ATP-binding</keyword>
<dbReference type="PIRSF" id="PIRSF006630">
    <property type="entry name" value="NADS_GAT"/>
    <property type="match status" value="1"/>
</dbReference>
<name>A0A9D9HH08_9SPIR</name>
<feature type="binding site" evidence="7">
    <location>
        <position position="121"/>
    </location>
    <ligand>
        <name>L-glutamine</name>
        <dbReference type="ChEBI" id="CHEBI:58359"/>
    </ligand>
</feature>
<dbReference type="GO" id="GO:0005524">
    <property type="term" value="F:ATP binding"/>
    <property type="evidence" value="ECO:0007669"/>
    <property type="project" value="UniProtKB-UniRule"/>
</dbReference>
<dbReference type="EC" id="6.3.5.1" evidence="7 8"/>
<evidence type="ECO:0000256" key="9">
    <source>
        <dbReference type="RuleBase" id="RU003811"/>
    </source>
</evidence>
<dbReference type="GO" id="GO:0008795">
    <property type="term" value="F:NAD+ synthase activity"/>
    <property type="evidence" value="ECO:0007669"/>
    <property type="project" value="UniProtKB-UniRule"/>
</dbReference>
<dbReference type="InterPro" id="IPR003010">
    <property type="entry name" value="C-N_Hydrolase"/>
</dbReference>
<dbReference type="InterPro" id="IPR003694">
    <property type="entry name" value="NAD_synthase"/>
</dbReference>
<dbReference type="FunFam" id="1.10.10.1140:FF:000001">
    <property type="entry name" value="Glutamine-dependent NAD(+) synthetase"/>
    <property type="match status" value="1"/>
</dbReference>
<feature type="domain" description="CN hydrolase" evidence="10">
    <location>
        <begin position="6"/>
        <end position="271"/>
    </location>
</feature>
<dbReference type="EMBL" id="JADIMS010000118">
    <property type="protein sequence ID" value="MBO8450719.1"/>
    <property type="molecule type" value="Genomic_DNA"/>
</dbReference>
<keyword evidence="4 7" id="KW-0547">Nucleotide-binding</keyword>
<dbReference type="SUPFAM" id="SSF56317">
    <property type="entry name" value="Carbon-nitrogen hydrolase"/>
    <property type="match status" value="1"/>
</dbReference>
<evidence type="ECO:0000259" key="10">
    <source>
        <dbReference type="PROSITE" id="PS50263"/>
    </source>
</evidence>
<dbReference type="GO" id="GO:0005737">
    <property type="term" value="C:cytoplasm"/>
    <property type="evidence" value="ECO:0007669"/>
    <property type="project" value="InterPro"/>
</dbReference>
<feature type="binding site" evidence="7">
    <location>
        <position position="509"/>
    </location>
    <ligand>
        <name>ATP</name>
        <dbReference type="ChEBI" id="CHEBI:30616"/>
    </ligand>
</feature>
<dbReference type="HAMAP" id="MF_02090">
    <property type="entry name" value="NadE_glutamine_dep"/>
    <property type="match status" value="1"/>
</dbReference>
<gene>
    <name evidence="7" type="primary">nadE</name>
    <name evidence="11" type="ORF">IAA96_06400</name>
</gene>
<dbReference type="PANTHER" id="PTHR23090:SF9">
    <property type="entry name" value="GLUTAMINE-DEPENDENT NAD(+) SYNTHETASE"/>
    <property type="match status" value="1"/>
</dbReference>
<keyword evidence="6 7" id="KW-0520">NAD</keyword>
<feature type="binding site" evidence="7">
    <location>
        <position position="200"/>
    </location>
    <ligand>
        <name>L-glutamine</name>
        <dbReference type="ChEBI" id="CHEBI:58359"/>
    </ligand>
</feature>
<comment type="catalytic activity">
    <reaction evidence="7 8">
        <text>deamido-NAD(+) + L-glutamine + ATP + H2O = L-glutamate + AMP + diphosphate + NAD(+) + H(+)</text>
        <dbReference type="Rhea" id="RHEA:24384"/>
        <dbReference type="ChEBI" id="CHEBI:15377"/>
        <dbReference type="ChEBI" id="CHEBI:15378"/>
        <dbReference type="ChEBI" id="CHEBI:29985"/>
        <dbReference type="ChEBI" id="CHEBI:30616"/>
        <dbReference type="ChEBI" id="CHEBI:33019"/>
        <dbReference type="ChEBI" id="CHEBI:57540"/>
        <dbReference type="ChEBI" id="CHEBI:58359"/>
        <dbReference type="ChEBI" id="CHEBI:58437"/>
        <dbReference type="ChEBI" id="CHEBI:456215"/>
        <dbReference type="EC" id="6.3.5.1"/>
    </reaction>
</comment>
<dbReference type="GO" id="GO:0009435">
    <property type="term" value="P:NAD+ biosynthetic process"/>
    <property type="evidence" value="ECO:0007669"/>
    <property type="project" value="UniProtKB-UniRule"/>
</dbReference>
<feature type="binding site" evidence="7">
    <location>
        <position position="485"/>
    </location>
    <ligand>
        <name>deamido-NAD(+)</name>
        <dbReference type="ChEBI" id="CHEBI:58437"/>
        <note>ligand shared between two neighboring subunits</note>
    </ligand>
</feature>
<dbReference type="InterPro" id="IPR036526">
    <property type="entry name" value="C-N_Hydrolase_sf"/>
</dbReference>
<sequence>MIHGFLRAAAASPECTVADSGANTAEIVKLIQEAAEKGCELAVFPELCVTGYTCGDLFAQELSEKVSLAAVRHIAEKTRDFPVVSVVGFPFAYKNARYNCAAVITGGKIAGIVPKTHIPDYGEFYEMRHFQPGPAQAEILPAGIFGQEGIPFGTNILFQDEKNPAVSFAVEICEDLWVPDSPSQSHVLAGALLVANLSASNEIIGKAAYRRQLVSGISARGVCGYIYADAGLGESSTDMVFSGHNLLAENGVILAESGPFSGGLLCGDIDTARLIQERRRMNTFAQRPGNPAYTAVPLRLCRSPAELCAPAQSADAARESSVIYAGDGRPEVPASSSENALKIRDGHTAWHLLRRISAYPFIPENEQERNARCAEILAIQSSGLAKRLSHTGCSCAVIGLSGGLDSTLALLVTVRAFDFLGLPRSGIQCLTMPGFGTTETTRHNASALADILGVPLQEIRIHEAVQQHFADIGHNPHTLDATYENAQARERTQILMDTANQNGGIVIGTGDLSELALGWATYNGDHMSMYAVNASVPKTLVRFLVAYCAHNPGIFVQDKAGTRNESGETQEQRIFAGILNSVLDTPVSPELLPPENGAIAQKTENLVGPYELHDFFLYYAMRWGFAPSKILYLAEEAFIRQKSGTGRRYSRAEILHWMQVFYRRFFSQQFKRSCLPDGPKVGSVSLSPRSDWRMPSDASAALWLKELEKLETDPPSAAE</sequence>
<dbReference type="InterPro" id="IPR014445">
    <property type="entry name" value="Gln-dep_NAD_synthase"/>
</dbReference>
<evidence type="ECO:0000256" key="7">
    <source>
        <dbReference type="HAMAP-Rule" id="MF_02090"/>
    </source>
</evidence>
<evidence type="ECO:0000313" key="11">
    <source>
        <dbReference type="EMBL" id="MBO8450719.1"/>
    </source>
</evidence>
<proteinExistence type="inferred from homology"/>
<evidence type="ECO:0000256" key="8">
    <source>
        <dbReference type="PIRNR" id="PIRNR006630"/>
    </source>
</evidence>
<feature type="active site" description="Proton acceptor; for glutaminase activity" evidence="7">
    <location>
        <position position="46"/>
    </location>
</feature>
<evidence type="ECO:0000256" key="5">
    <source>
        <dbReference type="ARBA" id="ARBA00022840"/>
    </source>
</evidence>
<feature type="binding site" evidence="7">
    <location>
        <begin position="399"/>
        <end position="406"/>
    </location>
    <ligand>
        <name>ATP</name>
        <dbReference type="ChEBI" id="CHEBI:30616"/>
    </ligand>
</feature>
<dbReference type="Pfam" id="PF00795">
    <property type="entry name" value="CN_hydrolase"/>
    <property type="match status" value="1"/>
</dbReference>
<evidence type="ECO:0000256" key="2">
    <source>
        <dbReference type="ARBA" id="ARBA00007145"/>
    </source>
</evidence>
<evidence type="ECO:0000256" key="6">
    <source>
        <dbReference type="ARBA" id="ARBA00023027"/>
    </source>
</evidence>
<dbReference type="Pfam" id="PF02540">
    <property type="entry name" value="NAD_synthase"/>
    <property type="match status" value="1"/>
</dbReference>
<organism evidence="11 12">
    <name type="scientific">Candidatus Avitreponema avistercoris</name>
    <dbReference type="NCBI Taxonomy" id="2840705"/>
    <lineage>
        <taxon>Bacteria</taxon>
        <taxon>Pseudomonadati</taxon>
        <taxon>Spirochaetota</taxon>
        <taxon>Spirochaetia</taxon>
        <taxon>Spirochaetales</taxon>
        <taxon>Candidatus Avitreponema</taxon>
    </lineage>
</organism>
<evidence type="ECO:0000256" key="3">
    <source>
        <dbReference type="ARBA" id="ARBA00022598"/>
    </source>
</evidence>
<dbReference type="AlphaFoldDB" id="A0A9D9HH08"/>
<dbReference type="Gene3D" id="3.60.110.10">
    <property type="entry name" value="Carbon-nitrogen hydrolase"/>
    <property type="match status" value="1"/>
</dbReference>
<reference evidence="11" key="1">
    <citation type="submission" date="2020-10" db="EMBL/GenBank/DDBJ databases">
        <authorList>
            <person name="Gilroy R."/>
        </authorList>
    </citation>
    <scope>NUCLEOTIDE SEQUENCE</scope>
    <source>
        <strain evidence="11">B3-4054</strain>
    </source>
</reference>
<accession>A0A9D9HH08</accession>
<feature type="active site" description="For glutaminase activity" evidence="7">
    <location>
        <position position="115"/>
    </location>
</feature>
<keyword evidence="3 7" id="KW-0436">Ligase</keyword>
<dbReference type="Proteomes" id="UP000823616">
    <property type="component" value="Unassembled WGS sequence"/>
</dbReference>
<reference evidence="11" key="2">
    <citation type="journal article" date="2021" name="PeerJ">
        <title>Extensive microbial diversity within the chicken gut microbiome revealed by metagenomics and culture.</title>
        <authorList>
            <person name="Gilroy R."/>
            <person name="Ravi A."/>
            <person name="Getino M."/>
            <person name="Pursley I."/>
            <person name="Horton D.L."/>
            <person name="Alikhan N.F."/>
            <person name="Baker D."/>
            <person name="Gharbi K."/>
            <person name="Hall N."/>
            <person name="Watson M."/>
            <person name="Adriaenssens E.M."/>
            <person name="Foster-Nyarko E."/>
            <person name="Jarju S."/>
            <person name="Secka A."/>
            <person name="Antonio M."/>
            <person name="Oren A."/>
            <person name="Chaudhuri R.R."/>
            <person name="La Ragione R."/>
            <person name="Hildebrand F."/>
            <person name="Pallen M.J."/>
        </authorList>
    </citation>
    <scope>NUCLEOTIDE SEQUENCE</scope>
    <source>
        <strain evidence="11">B3-4054</strain>
    </source>
</reference>
<feature type="binding site" evidence="7">
    <location>
        <position position="671"/>
    </location>
    <ligand>
        <name>deamido-NAD(+)</name>
        <dbReference type="ChEBI" id="CHEBI:58437"/>
        <note>ligand shared between two neighboring subunits</note>
    </ligand>
</feature>
<dbReference type="InterPro" id="IPR041856">
    <property type="entry name" value="NAD+_synth_C"/>
</dbReference>
<comment type="function">
    <text evidence="7">Catalyzes the ATP-dependent amidation of deamido-NAD to form NAD. Uses L-glutamine as a nitrogen source.</text>
</comment>
<dbReference type="SUPFAM" id="SSF52402">
    <property type="entry name" value="Adenine nucleotide alpha hydrolases-like"/>
    <property type="match status" value="1"/>
</dbReference>
<comment type="similarity">
    <text evidence="9">Belongs to the NAD synthetase family.</text>
</comment>
<dbReference type="GO" id="GO:0004359">
    <property type="term" value="F:glutaminase activity"/>
    <property type="evidence" value="ECO:0007669"/>
    <property type="project" value="InterPro"/>
</dbReference>
<dbReference type="NCBIfam" id="TIGR00552">
    <property type="entry name" value="nadE"/>
    <property type="match status" value="1"/>
</dbReference>
<dbReference type="GO" id="GO:0003952">
    <property type="term" value="F:NAD+ synthase (glutamine-hydrolyzing) activity"/>
    <property type="evidence" value="ECO:0007669"/>
    <property type="project" value="UniProtKB-UniRule"/>
</dbReference>
<feature type="active site" description="Nucleophile; for glutaminase activity" evidence="7">
    <location>
        <position position="173"/>
    </location>
</feature>
<comment type="pathway">
    <text evidence="1 7 8">Cofactor biosynthesis; NAD(+) biosynthesis; NAD(+) from deamido-NAD(+) (L-Gln route): step 1/1.</text>
</comment>
<feature type="binding site" evidence="7">
    <location>
        <position position="514"/>
    </location>
    <ligand>
        <name>deamido-NAD(+)</name>
        <dbReference type="ChEBI" id="CHEBI:58437"/>
        <note>ligand shared between two neighboring subunits</note>
    </ligand>
</feature>
<dbReference type="InterPro" id="IPR022310">
    <property type="entry name" value="NAD/GMP_synthase"/>
</dbReference>
<dbReference type="CDD" id="cd00553">
    <property type="entry name" value="NAD_synthase"/>
    <property type="match status" value="1"/>
</dbReference>
<feature type="binding site" evidence="7">
    <location>
        <position position="206"/>
    </location>
    <ligand>
        <name>L-glutamine</name>
        <dbReference type="ChEBI" id="CHEBI:58359"/>
    </ligand>
</feature>